<feature type="transmembrane region" description="Helical" evidence="1">
    <location>
        <begin position="25"/>
        <end position="44"/>
    </location>
</feature>
<evidence type="ECO:0000313" key="3">
    <source>
        <dbReference type="EMBL" id="MEC4717782.1"/>
    </source>
</evidence>
<proteinExistence type="predicted"/>
<dbReference type="Proteomes" id="UP001352263">
    <property type="component" value="Unassembled WGS sequence"/>
</dbReference>
<evidence type="ECO:0000313" key="4">
    <source>
        <dbReference type="Proteomes" id="UP001352263"/>
    </source>
</evidence>
<dbReference type="RefSeq" id="WP_326504530.1">
    <property type="nucleotide sequence ID" value="NZ_JAWIIV010000001.1"/>
</dbReference>
<reference evidence="3 4" key="1">
    <citation type="submission" date="2023-10" db="EMBL/GenBank/DDBJ databases">
        <title>Noviherbaspirillum sp. CPCC 100848 genome assembly.</title>
        <authorList>
            <person name="Li X.Y."/>
            <person name="Fang X.M."/>
        </authorList>
    </citation>
    <scope>NUCLEOTIDE SEQUENCE [LARGE SCALE GENOMIC DNA]</scope>
    <source>
        <strain evidence="3 4">CPCC 100848</strain>
    </source>
</reference>
<feature type="transmembrane region" description="Helical" evidence="1">
    <location>
        <begin position="110"/>
        <end position="127"/>
    </location>
</feature>
<keyword evidence="1" id="KW-0472">Membrane</keyword>
<evidence type="ECO:0000259" key="2">
    <source>
        <dbReference type="Pfam" id="PF04235"/>
    </source>
</evidence>
<feature type="transmembrane region" description="Helical" evidence="1">
    <location>
        <begin position="344"/>
        <end position="363"/>
    </location>
</feature>
<accession>A0ABU6J2E9</accession>
<dbReference type="InterPro" id="IPR007349">
    <property type="entry name" value="DUF418"/>
</dbReference>
<keyword evidence="1" id="KW-1133">Transmembrane helix</keyword>
<dbReference type="Pfam" id="PF04235">
    <property type="entry name" value="DUF418"/>
    <property type="match status" value="1"/>
</dbReference>
<gene>
    <name evidence="3" type="ORF">RY831_01340</name>
</gene>
<dbReference type="InterPro" id="IPR052529">
    <property type="entry name" value="Bact_Transport_Assoc"/>
</dbReference>
<feature type="transmembrane region" description="Helical" evidence="1">
    <location>
        <begin position="265"/>
        <end position="283"/>
    </location>
</feature>
<evidence type="ECO:0000256" key="1">
    <source>
        <dbReference type="SAM" id="Phobius"/>
    </source>
</evidence>
<feature type="domain" description="DUF418" evidence="2">
    <location>
        <begin position="245"/>
        <end position="406"/>
    </location>
</feature>
<dbReference type="PANTHER" id="PTHR30590">
    <property type="entry name" value="INNER MEMBRANE PROTEIN"/>
    <property type="match status" value="1"/>
</dbReference>
<name>A0ABU6J2E9_9BURK</name>
<feature type="transmembrane region" description="Helical" evidence="1">
    <location>
        <begin position="162"/>
        <end position="182"/>
    </location>
</feature>
<sequence length="412" mass="45114">MQQQAELAMPAQETDVPIRYAHIDVLRGIAVFGILVVNIWSFVWGFGSLRYGVLPDQATFVDKAAIFGIAFLAEQKFYPIFAFLFGAGLALQGGPLESGIGERALAQRRYRRRLAGLLGLGIIHGTLVWGGDILTIYGSIGFLIVGLAGAQRKAIGIQLWNWTVVWLTLIACNIAMALTAYADSDPYTLGARLIGEARSAHLAYAHGSPVRQFLQRLFDYAAVTMNSLFMVPHVLVLFLLGLYSVRAGWLTEPQRHAGLWRRVRLTGYAFGIPFNLLWAWVVLRETSNPFDANVFGLTVYSLLPLGGSLLAAAYVATVMLAAGRRSTAQASRLAPVGRMALTNYLAQSAFGVLLLQAVGLGWGRHVAEAPALLLPLLALIMVCQTAFSRWWLSKHAQGPLERLMARYVRRSG</sequence>
<feature type="transmembrane region" description="Helical" evidence="1">
    <location>
        <begin position="303"/>
        <end position="323"/>
    </location>
</feature>
<dbReference type="PANTHER" id="PTHR30590:SF2">
    <property type="entry name" value="INNER MEMBRANE PROTEIN"/>
    <property type="match status" value="1"/>
</dbReference>
<feature type="transmembrane region" description="Helical" evidence="1">
    <location>
        <begin position="220"/>
        <end position="245"/>
    </location>
</feature>
<dbReference type="EMBL" id="JAWIIV010000001">
    <property type="protein sequence ID" value="MEC4717782.1"/>
    <property type="molecule type" value="Genomic_DNA"/>
</dbReference>
<protein>
    <submittedName>
        <fullName evidence="3">DUF418 domain-containing protein</fullName>
    </submittedName>
</protein>
<keyword evidence="1" id="KW-0812">Transmembrane</keyword>
<organism evidence="3 4">
    <name type="scientific">Noviherbaspirillum album</name>
    <dbReference type="NCBI Taxonomy" id="3080276"/>
    <lineage>
        <taxon>Bacteria</taxon>
        <taxon>Pseudomonadati</taxon>
        <taxon>Pseudomonadota</taxon>
        <taxon>Betaproteobacteria</taxon>
        <taxon>Burkholderiales</taxon>
        <taxon>Oxalobacteraceae</taxon>
        <taxon>Noviherbaspirillum</taxon>
    </lineage>
</organism>
<keyword evidence="4" id="KW-1185">Reference proteome</keyword>
<feature type="transmembrane region" description="Helical" evidence="1">
    <location>
        <begin position="133"/>
        <end position="150"/>
    </location>
</feature>
<comment type="caution">
    <text evidence="3">The sequence shown here is derived from an EMBL/GenBank/DDBJ whole genome shotgun (WGS) entry which is preliminary data.</text>
</comment>
<feature type="transmembrane region" description="Helical" evidence="1">
    <location>
        <begin position="369"/>
        <end position="392"/>
    </location>
</feature>